<evidence type="ECO:0000256" key="2">
    <source>
        <dbReference type="ARBA" id="ARBA00023015"/>
    </source>
</evidence>
<dbReference type="SUPFAM" id="SSF46785">
    <property type="entry name" value="Winged helix' DNA-binding domain"/>
    <property type="match status" value="1"/>
</dbReference>
<dbReference type="Proteomes" id="UP000886796">
    <property type="component" value="Unassembled WGS sequence"/>
</dbReference>
<dbReference type="Gene3D" id="1.10.10.10">
    <property type="entry name" value="Winged helix-like DNA-binding domain superfamily/Winged helix DNA-binding domain"/>
    <property type="match status" value="1"/>
</dbReference>
<reference evidence="6" key="2">
    <citation type="journal article" date="2021" name="PeerJ">
        <title>Extensive microbial diversity within the chicken gut microbiome revealed by metagenomics and culture.</title>
        <authorList>
            <person name="Gilroy R."/>
            <person name="Ravi A."/>
            <person name="Getino M."/>
            <person name="Pursley I."/>
            <person name="Horton D.L."/>
            <person name="Alikhan N.F."/>
            <person name="Baker D."/>
            <person name="Gharbi K."/>
            <person name="Hall N."/>
            <person name="Watson M."/>
            <person name="Adriaenssens E.M."/>
            <person name="Foster-Nyarko E."/>
            <person name="Jarju S."/>
            <person name="Secka A."/>
            <person name="Antonio M."/>
            <person name="Oren A."/>
            <person name="Chaudhuri R.R."/>
            <person name="La Ragione R."/>
            <person name="Hildebrand F."/>
            <person name="Pallen M.J."/>
        </authorList>
    </citation>
    <scope>NUCLEOTIDE SEQUENCE</scope>
    <source>
        <strain evidence="6">13361</strain>
    </source>
</reference>
<evidence type="ECO:0000256" key="4">
    <source>
        <dbReference type="ARBA" id="ARBA00023163"/>
    </source>
</evidence>
<name>A0A9D1CM82_9FIRM</name>
<protein>
    <submittedName>
        <fullName evidence="6">LysR family transcriptional regulator</fullName>
    </submittedName>
</protein>
<keyword evidence="2" id="KW-0805">Transcription regulation</keyword>
<reference evidence="6" key="1">
    <citation type="submission" date="2020-10" db="EMBL/GenBank/DDBJ databases">
        <authorList>
            <person name="Gilroy R."/>
        </authorList>
    </citation>
    <scope>NUCLEOTIDE SEQUENCE</scope>
    <source>
        <strain evidence="6">13361</strain>
    </source>
</reference>
<dbReference type="EMBL" id="DVFK01000112">
    <property type="protein sequence ID" value="HIQ68511.1"/>
    <property type="molecule type" value="Genomic_DNA"/>
</dbReference>
<organism evidence="6 7">
    <name type="scientific">Candidatus Faecousia excrementigallinarum</name>
    <dbReference type="NCBI Taxonomy" id="2840806"/>
    <lineage>
        <taxon>Bacteria</taxon>
        <taxon>Bacillati</taxon>
        <taxon>Bacillota</taxon>
        <taxon>Clostridia</taxon>
        <taxon>Eubacteriales</taxon>
        <taxon>Oscillospiraceae</taxon>
        <taxon>Faecousia</taxon>
    </lineage>
</organism>
<dbReference type="GO" id="GO:0032993">
    <property type="term" value="C:protein-DNA complex"/>
    <property type="evidence" value="ECO:0007669"/>
    <property type="project" value="TreeGrafter"/>
</dbReference>
<comment type="similarity">
    <text evidence="1">Belongs to the LysR transcriptional regulatory family.</text>
</comment>
<dbReference type="GO" id="GO:0003677">
    <property type="term" value="F:DNA binding"/>
    <property type="evidence" value="ECO:0007669"/>
    <property type="project" value="UniProtKB-KW"/>
</dbReference>
<proteinExistence type="inferred from homology"/>
<dbReference type="GO" id="GO:0003700">
    <property type="term" value="F:DNA-binding transcription factor activity"/>
    <property type="evidence" value="ECO:0007669"/>
    <property type="project" value="InterPro"/>
</dbReference>
<accession>A0A9D1CM82</accession>
<evidence type="ECO:0000313" key="6">
    <source>
        <dbReference type="EMBL" id="HIQ68511.1"/>
    </source>
</evidence>
<gene>
    <name evidence="6" type="ORF">IAB74_08400</name>
</gene>
<evidence type="ECO:0000256" key="3">
    <source>
        <dbReference type="ARBA" id="ARBA00023125"/>
    </source>
</evidence>
<feature type="domain" description="HTH lysR-type" evidence="5">
    <location>
        <begin position="10"/>
        <end position="67"/>
    </location>
</feature>
<dbReference type="PANTHER" id="PTHR30346">
    <property type="entry name" value="TRANSCRIPTIONAL DUAL REGULATOR HCAR-RELATED"/>
    <property type="match status" value="1"/>
</dbReference>
<dbReference type="InterPro" id="IPR036390">
    <property type="entry name" value="WH_DNA-bd_sf"/>
</dbReference>
<dbReference type="InterPro" id="IPR000847">
    <property type="entry name" value="LysR_HTH_N"/>
</dbReference>
<dbReference type="PANTHER" id="PTHR30346:SF9">
    <property type="entry name" value="LYSR FAMILY TRANSCRIPTIONAL REGULATOR"/>
    <property type="match status" value="1"/>
</dbReference>
<evidence type="ECO:0000259" key="5">
    <source>
        <dbReference type="PROSITE" id="PS50931"/>
    </source>
</evidence>
<keyword evidence="4" id="KW-0804">Transcription</keyword>
<evidence type="ECO:0000256" key="1">
    <source>
        <dbReference type="ARBA" id="ARBA00009437"/>
    </source>
</evidence>
<dbReference type="SUPFAM" id="SSF53850">
    <property type="entry name" value="Periplasmic binding protein-like II"/>
    <property type="match status" value="1"/>
</dbReference>
<dbReference type="PROSITE" id="PS50931">
    <property type="entry name" value="HTH_LYSR"/>
    <property type="match status" value="1"/>
</dbReference>
<keyword evidence="3" id="KW-0238">DNA-binding</keyword>
<dbReference type="Pfam" id="PF00126">
    <property type="entry name" value="HTH_1"/>
    <property type="match status" value="1"/>
</dbReference>
<dbReference type="AlphaFoldDB" id="A0A9D1CM82"/>
<dbReference type="InterPro" id="IPR036388">
    <property type="entry name" value="WH-like_DNA-bd_sf"/>
</dbReference>
<evidence type="ECO:0000313" key="7">
    <source>
        <dbReference type="Proteomes" id="UP000886796"/>
    </source>
</evidence>
<dbReference type="Gene3D" id="3.40.190.10">
    <property type="entry name" value="Periplasmic binding protein-like II"/>
    <property type="match status" value="2"/>
</dbReference>
<sequence length="310" mass="35768">MRKKVYVMDFNTHQLHCLVEIERTRSVSQAAANLYMSQPNLSRILRETENAVGFPIFERTRKGVRPTQKGVTLLRHARNILREADFIQGMGPAGESPNRFRICLPRSYRHAQNVARFLQSLGPGEKLDAMVKECHPRQALELLDSGSAEVAVIRFSLEYGDYFAEQMEQRSMTMKPLGQTEYTVVVSRNSPLASRHQVSRETLSHYREIRHRDVFYPRNLPQEGSFLYTVDRLAQIQMLHGLPDAYMWWEPLEEGVCKTFALTQLSCQEGGTRYQDALVYKPRGPMSETERRYLRFLLEPEKGETAPLLG</sequence>
<comment type="caution">
    <text evidence="6">The sequence shown here is derived from an EMBL/GenBank/DDBJ whole genome shotgun (WGS) entry which is preliminary data.</text>
</comment>